<accession>A0A0E9U2E1</accession>
<name>A0A0E9U2E1_ANGAN</name>
<proteinExistence type="predicted"/>
<organism evidence="1">
    <name type="scientific">Anguilla anguilla</name>
    <name type="common">European freshwater eel</name>
    <name type="synonym">Muraena anguilla</name>
    <dbReference type="NCBI Taxonomy" id="7936"/>
    <lineage>
        <taxon>Eukaryota</taxon>
        <taxon>Metazoa</taxon>
        <taxon>Chordata</taxon>
        <taxon>Craniata</taxon>
        <taxon>Vertebrata</taxon>
        <taxon>Euteleostomi</taxon>
        <taxon>Actinopterygii</taxon>
        <taxon>Neopterygii</taxon>
        <taxon>Teleostei</taxon>
        <taxon>Anguilliformes</taxon>
        <taxon>Anguillidae</taxon>
        <taxon>Anguilla</taxon>
    </lineage>
</organism>
<dbReference type="AlphaFoldDB" id="A0A0E9U2E1"/>
<reference evidence="1" key="1">
    <citation type="submission" date="2014-11" db="EMBL/GenBank/DDBJ databases">
        <authorList>
            <person name="Amaro Gonzalez C."/>
        </authorList>
    </citation>
    <scope>NUCLEOTIDE SEQUENCE</scope>
</reference>
<reference evidence="1" key="2">
    <citation type="journal article" date="2015" name="Fish Shellfish Immunol.">
        <title>Early steps in the European eel (Anguilla anguilla)-Vibrio vulnificus interaction in the gills: Role of the RtxA13 toxin.</title>
        <authorList>
            <person name="Callol A."/>
            <person name="Pajuelo D."/>
            <person name="Ebbesson L."/>
            <person name="Teles M."/>
            <person name="MacKenzie S."/>
            <person name="Amaro C."/>
        </authorList>
    </citation>
    <scope>NUCLEOTIDE SEQUENCE</scope>
</reference>
<protein>
    <submittedName>
        <fullName evidence="1">Uncharacterized protein</fullName>
    </submittedName>
</protein>
<sequence>MCIGYFDASYPSVNVQSHTICVYWTFAAISQVLLSRAT</sequence>
<evidence type="ECO:0000313" key="1">
    <source>
        <dbReference type="EMBL" id="JAH59335.1"/>
    </source>
</evidence>
<dbReference type="EMBL" id="GBXM01049242">
    <property type="protein sequence ID" value="JAH59335.1"/>
    <property type="molecule type" value="Transcribed_RNA"/>
</dbReference>